<reference evidence="1" key="1">
    <citation type="journal article" date="2005" name="Genetics">
        <title>The origin of multiple B mating specificities in Coprinus cinereus.</title>
        <authorList>
            <person name="Riquelme M."/>
            <person name="Challen M.P."/>
            <person name="Casselton L.A."/>
            <person name="Brown A.J."/>
        </authorList>
    </citation>
    <scope>NUCLEOTIDE SEQUENCE</scope>
    <source>
        <strain evidence="1">ScotF2</strain>
    </source>
</reference>
<evidence type="ECO:0000313" key="1">
    <source>
        <dbReference type="EMBL" id="AAQ96352.1"/>
    </source>
</evidence>
<dbReference type="GO" id="GO:0000772">
    <property type="term" value="F:mating pheromone activity"/>
    <property type="evidence" value="ECO:0007669"/>
    <property type="project" value="InterPro"/>
</dbReference>
<dbReference type="InterPro" id="IPR012597">
    <property type="entry name" value="Pheromone"/>
</dbReference>
<name>Q6TMC2_COPCI</name>
<sequence length="62" mass="6913">MDNLDHFASVENNREELNLELSPDILPNMAIPQVENAQDAVPLDQERFDGSRQTLGAFCIVA</sequence>
<dbReference type="GO" id="GO:0016020">
    <property type="term" value="C:membrane"/>
    <property type="evidence" value="ECO:0007669"/>
    <property type="project" value="InterPro"/>
</dbReference>
<dbReference type="Pfam" id="PF08015">
    <property type="entry name" value="Pheromone"/>
    <property type="match status" value="1"/>
</dbReference>
<organism evidence="1">
    <name type="scientific">Coprinopsis cinerea</name>
    <name type="common">Inky cap fungus</name>
    <name type="synonym">Hormographiella aspergillata</name>
    <dbReference type="NCBI Taxonomy" id="5346"/>
    <lineage>
        <taxon>Eukaryota</taxon>
        <taxon>Fungi</taxon>
        <taxon>Dikarya</taxon>
        <taxon>Basidiomycota</taxon>
        <taxon>Agaricomycotina</taxon>
        <taxon>Agaricomycetes</taxon>
        <taxon>Agaricomycetidae</taxon>
        <taxon>Agaricales</taxon>
        <taxon>Agaricineae</taxon>
        <taxon>Psathyrellaceae</taxon>
        <taxon>Coprinopsis</taxon>
    </lineage>
</organism>
<accession>Q6TMC2</accession>
<proteinExistence type="predicted"/>
<dbReference type="EMBL" id="AY393912">
    <property type="protein sequence ID" value="AAQ96352.1"/>
    <property type="molecule type" value="Genomic_DNA"/>
</dbReference>
<dbReference type="AlphaFoldDB" id="Q6TMC2"/>
<protein>
    <submittedName>
        <fullName evidence="1">Pheromone Phb2.1 B44</fullName>
    </submittedName>
</protein>